<reference evidence="2 3" key="1">
    <citation type="submission" date="2016-12" db="EMBL/GenBank/DDBJ databases">
        <title>Genome sequencing and description of Paenibacillus sp. nov. from high altitude lake in the Indian Trans- Himalayas.</title>
        <authorList>
            <person name="Kiran S."/>
            <person name="Swarnkar M.K."/>
            <person name="Rana A."/>
            <person name="Tewari R."/>
            <person name="Gulati A."/>
        </authorList>
    </citation>
    <scope>NUCLEOTIDE SEQUENCE [LARGE SCALE GENOMIC DNA]</scope>
    <source>
        <strain evidence="2 3">IHBB 9951</strain>
    </source>
</reference>
<sequence length="106" mass="12711">MATRVSYPLEVKMKAIEMRLAGIPVKEVMDQLNIRNRSQVKAWMKWYRSGELNRLEQPVGKQYSYGKGPEYATELEKVKAENRFLKQQVDLLKKFKEMERRYLQRL</sequence>
<name>A0ABX3JRV5_9BACL</name>
<dbReference type="SUPFAM" id="SSF46689">
    <property type="entry name" value="Homeodomain-like"/>
    <property type="match status" value="1"/>
</dbReference>
<accession>A0ABX3JRV5</accession>
<dbReference type="Proteomes" id="UP000189059">
    <property type="component" value="Unassembled WGS sequence"/>
</dbReference>
<feature type="domain" description="Insertion element IS150 protein InsJ-like helix-turn-helix" evidence="1">
    <location>
        <begin position="12"/>
        <end position="50"/>
    </location>
</feature>
<dbReference type="InterPro" id="IPR009057">
    <property type="entry name" value="Homeodomain-like_sf"/>
</dbReference>
<proteinExistence type="predicted"/>
<organism evidence="2 3">
    <name type="scientific">Paenibacillus ihbetae</name>
    <dbReference type="NCBI Taxonomy" id="1870820"/>
    <lineage>
        <taxon>Bacteria</taxon>
        <taxon>Bacillati</taxon>
        <taxon>Bacillota</taxon>
        <taxon>Bacilli</taxon>
        <taxon>Bacillales</taxon>
        <taxon>Paenibacillaceae</taxon>
        <taxon>Paenibacillus</taxon>
    </lineage>
</organism>
<evidence type="ECO:0000313" key="2">
    <source>
        <dbReference type="EMBL" id="OOC60410.1"/>
    </source>
</evidence>
<dbReference type="Pfam" id="PF13518">
    <property type="entry name" value="HTH_28"/>
    <property type="match status" value="1"/>
</dbReference>
<evidence type="ECO:0000313" key="3">
    <source>
        <dbReference type="Proteomes" id="UP000189059"/>
    </source>
</evidence>
<protein>
    <submittedName>
        <fullName evidence="2">Transposase</fullName>
    </submittedName>
</protein>
<comment type="caution">
    <text evidence="2">The sequence shown here is derived from an EMBL/GenBank/DDBJ whole genome shotgun (WGS) entry which is preliminary data.</text>
</comment>
<keyword evidence="3" id="KW-1185">Reference proteome</keyword>
<evidence type="ECO:0000259" key="1">
    <source>
        <dbReference type="Pfam" id="PF13518"/>
    </source>
</evidence>
<dbReference type="EMBL" id="MRVI01000001">
    <property type="protein sequence ID" value="OOC60410.1"/>
    <property type="molecule type" value="Genomic_DNA"/>
</dbReference>
<gene>
    <name evidence="2" type="ORF">BBD40_00055</name>
</gene>
<dbReference type="InterPro" id="IPR055247">
    <property type="entry name" value="InsJ-like_HTH"/>
</dbReference>